<keyword evidence="3" id="KW-1185">Reference proteome</keyword>
<dbReference type="CDD" id="cd07563">
    <property type="entry name" value="Peptidase_S41_IRBP"/>
    <property type="match status" value="1"/>
</dbReference>
<dbReference type="RefSeq" id="WP_183972137.1">
    <property type="nucleotide sequence ID" value="NZ_JACIBY010000002.1"/>
</dbReference>
<dbReference type="Pfam" id="PF11918">
    <property type="entry name" value="Peptidase_S41_N"/>
    <property type="match status" value="1"/>
</dbReference>
<dbReference type="EMBL" id="JACIBY010000002">
    <property type="protein sequence ID" value="MBB3837419.1"/>
    <property type="molecule type" value="Genomic_DNA"/>
</dbReference>
<evidence type="ECO:0000259" key="1">
    <source>
        <dbReference type="SMART" id="SM00245"/>
    </source>
</evidence>
<dbReference type="GO" id="GO:0008236">
    <property type="term" value="F:serine-type peptidase activity"/>
    <property type="evidence" value="ECO:0007669"/>
    <property type="project" value="InterPro"/>
</dbReference>
<accession>A0A7W6EPB7</accession>
<comment type="caution">
    <text evidence="2">The sequence shown here is derived from an EMBL/GenBank/DDBJ whole genome shotgun (WGS) entry which is preliminary data.</text>
</comment>
<dbReference type="Pfam" id="PF03572">
    <property type="entry name" value="Peptidase_S41"/>
    <property type="match status" value="1"/>
</dbReference>
<protein>
    <recommendedName>
        <fullName evidence="1">Tail specific protease domain-containing protein</fullName>
    </recommendedName>
</protein>
<dbReference type="Proteomes" id="UP000541352">
    <property type="component" value="Unassembled WGS sequence"/>
</dbReference>
<dbReference type="Gene3D" id="3.30.750.44">
    <property type="match status" value="1"/>
</dbReference>
<dbReference type="InterPro" id="IPR029045">
    <property type="entry name" value="ClpP/crotonase-like_dom_sf"/>
</dbReference>
<proteinExistence type="predicted"/>
<dbReference type="Gene3D" id="3.90.226.10">
    <property type="entry name" value="2-enoyl-CoA Hydratase, Chain A, domain 1"/>
    <property type="match status" value="1"/>
</dbReference>
<dbReference type="SUPFAM" id="SSF52096">
    <property type="entry name" value="ClpP/crotonase"/>
    <property type="match status" value="1"/>
</dbReference>
<sequence>MNHQILTLLILSLLGKTLFAQEKGKQLDSLVIQKSLQSIRTAIQEKYVYPDKALLITNFLTSQYKLGKYSQLTSLKELADNLTEDIHSIQNDKHLRIVYDIKLEQDIIHFNNSQEGKKEITELDISNEKSQNFFFRKLEILPSNIGYIEFTNFALPSEEAKKTIRSAIQFLSHTDALIIDLRNNRGGSGKSNNLLGYFFKEKTKTGRSFNRLTNTWTENFVAPADFFLDIPVYVLTSKRTFSAAEGFAYILQNQHNAVVIGEPTSGGAHLTRSFSLGNGLVGFIPYLRSENEKTHTDWEGTGVIPEIRTEAKNALLFAHNKLLENKLKNANENEKSKIQWLINYNQSKTATIALDSAKLARFTGRFAEFEITKQGTNLYFRDVNQSNKTPFQMTPISLTLFQVGEDYQVEFMNESGGQFQSINLSWSDGWAEKIDKKP</sequence>
<dbReference type="PANTHER" id="PTHR11261">
    <property type="entry name" value="INTERPHOTORECEPTOR RETINOID-BINDING PROTEIN"/>
    <property type="match status" value="1"/>
</dbReference>
<dbReference type="InterPro" id="IPR005151">
    <property type="entry name" value="Tail-specific_protease"/>
</dbReference>
<organism evidence="2 3">
    <name type="scientific">Runella defluvii</name>
    <dbReference type="NCBI Taxonomy" id="370973"/>
    <lineage>
        <taxon>Bacteria</taxon>
        <taxon>Pseudomonadati</taxon>
        <taxon>Bacteroidota</taxon>
        <taxon>Cytophagia</taxon>
        <taxon>Cytophagales</taxon>
        <taxon>Spirosomataceae</taxon>
        <taxon>Runella</taxon>
    </lineage>
</organism>
<feature type="domain" description="Tail specific protease" evidence="1">
    <location>
        <begin position="113"/>
        <end position="310"/>
    </location>
</feature>
<dbReference type="GO" id="GO:0006508">
    <property type="term" value="P:proteolysis"/>
    <property type="evidence" value="ECO:0007669"/>
    <property type="project" value="InterPro"/>
</dbReference>
<name>A0A7W6EPB7_9BACT</name>
<dbReference type="SMART" id="SM00245">
    <property type="entry name" value="TSPc"/>
    <property type="match status" value="1"/>
</dbReference>
<reference evidence="2 3" key="1">
    <citation type="submission" date="2020-08" db="EMBL/GenBank/DDBJ databases">
        <title>Genomic Encyclopedia of Type Strains, Phase IV (KMG-IV): sequencing the most valuable type-strain genomes for metagenomic binning, comparative biology and taxonomic classification.</title>
        <authorList>
            <person name="Goeker M."/>
        </authorList>
    </citation>
    <scope>NUCLEOTIDE SEQUENCE [LARGE SCALE GENOMIC DNA]</scope>
    <source>
        <strain evidence="2 3">DSM 17976</strain>
    </source>
</reference>
<gene>
    <name evidence="2" type="ORF">FHS57_001413</name>
</gene>
<evidence type="ECO:0000313" key="3">
    <source>
        <dbReference type="Proteomes" id="UP000541352"/>
    </source>
</evidence>
<dbReference type="PANTHER" id="PTHR11261:SF3">
    <property type="entry name" value="RETINOL-BINDING PROTEIN 3"/>
    <property type="match status" value="1"/>
</dbReference>
<dbReference type="AlphaFoldDB" id="A0A7W6EPB7"/>
<evidence type="ECO:0000313" key="2">
    <source>
        <dbReference type="EMBL" id="MBB3837419.1"/>
    </source>
</evidence>